<dbReference type="InterPro" id="IPR037529">
    <property type="entry name" value="LysZ"/>
</dbReference>
<evidence type="ECO:0000256" key="7">
    <source>
        <dbReference type="ARBA" id="ARBA00023154"/>
    </source>
</evidence>
<dbReference type="GO" id="GO:0003991">
    <property type="term" value="F:acetylglutamate kinase activity"/>
    <property type="evidence" value="ECO:0007669"/>
    <property type="project" value="TreeGrafter"/>
</dbReference>
<feature type="binding site" evidence="8">
    <location>
        <position position="168"/>
    </location>
    <ligand>
        <name>substrate</name>
    </ligand>
</feature>
<feature type="binding site" evidence="8">
    <location>
        <position position="64"/>
    </location>
    <ligand>
        <name>substrate</name>
    </ligand>
</feature>
<dbReference type="EMBL" id="CP001337">
    <property type="protein sequence ID" value="ACL24772.1"/>
    <property type="molecule type" value="Genomic_DNA"/>
</dbReference>
<feature type="domain" description="Aspartate/glutamate/uridylate kinase" evidence="9">
    <location>
        <begin position="2"/>
        <end position="247"/>
    </location>
</feature>
<keyword evidence="7 8" id="KW-0457">Lysine biosynthesis</keyword>
<comment type="similarity">
    <text evidence="8">Belongs to the acetylglutamate kinase family. LysZ subfamily.</text>
</comment>
<keyword evidence="11" id="KW-1185">Reference proteome</keyword>
<dbReference type="NCBIfam" id="NF010659">
    <property type="entry name" value="PRK14058.1-1"/>
    <property type="match status" value="1"/>
</dbReference>
<dbReference type="InterPro" id="IPR001057">
    <property type="entry name" value="Glu/AcGlu_kinase"/>
</dbReference>
<proteinExistence type="inferred from homology"/>
<comment type="function">
    <text evidence="8">Catalyzes the phosphorylation of LysW-gamma-alpha-aminoadipate.</text>
</comment>
<dbReference type="PANTHER" id="PTHR23342:SF20">
    <property type="entry name" value="[LYSW]-AMINOADIPATE KINASE"/>
    <property type="match status" value="1"/>
</dbReference>
<organism evidence="10 11">
    <name type="scientific">Chloroflexus aggregans (strain MD-66 / DSM 9485)</name>
    <dbReference type="NCBI Taxonomy" id="326427"/>
    <lineage>
        <taxon>Bacteria</taxon>
        <taxon>Bacillati</taxon>
        <taxon>Chloroflexota</taxon>
        <taxon>Chloroflexia</taxon>
        <taxon>Chloroflexales</taxon>
        <taxon>Chloroflexineae</taxon>
        <taxon>Chloroflexaceae</taxon>
        <taxon>Chloroflexus</taxon>
    </lineage>
</organism>
<gene>
    <name evidence="8" type="primary">lysZ</name>
    <name evidence="10" type="ordered locus">Cagg_1877</name>
</gene>
<evidence type="ECO:0000256" key="1">
    <source>
        <dbReference type="ARBA" id="ARBA00022490"/>
    </source>
</evidence>
<keyword evidence="5 8" id="KW-0418">Kinase</keyword>
<keyword evidence="6 8" id="KW-0067">ATP-binding</keyword>
<evidence type="ECO:0000256" key="4">
    <source>
        <dbReference type="ARBA" id="ARBA00022741"/>
    </source>
</evidence>
<dbReference type="PIRSF" id="PIRSF000728">
    <property type="entry name" value="NAGK"/>
    <property type="match status" value="1"/>
</dbReference>
<dbReference type="PRINTS" id="PR00474">
    <property type="entry name" value="GLU5KINASE"/>
</dbReference>
<dbReference type="SUPFAM" id="SSF53633">
    <property type="entry name" value="Carbamate kinase-like"/>
    <property type="match status" value="1"/>
</dbReference>
<dbReference type="AlphaFoldDB" id="B8GBE4"/>
<name>B8GBE4_CHLAD</name>
<evidence type="ECO:0000313" key="10">
    <source>
        <dbReference type="EMBL" id="ACL24772.1"/>
    </source>
</evidence>
<keyword evidence="3 8" id="KW-0808">Transferase</keyword>
<accession>B8GBE4</accession>
<dbReference type="GO" id="GO:0043744">
    <property type="term" value="F:N2-acetyl-L-aminoadipate kinase activity"/>
    <property type="evidence" value="ECO:0007669"/>
    <property type="project" value="RHEA"/>
</dbReference>
<evidence type="ECO:0000313" key="11">
    <source>
        <dbReference type="Proteomes" id="UP000002508"/>
    </source>
</evidence>
<dbReference type="PANTHER" id="PTHR23342">
    <property type="entry name" value="N-ACETYLGLUTAMATE SYNTHASE"/>
    <property type="match status" value="1"/>
</dbReference>
<dbReference type="GO" id="GO:0005737">
    <property type="term" value="C:cytoplasm"/>
    <property type="evidence" value="ECO:0007669"/>
    <property type="project" value="UniProtKB-SubCell"/>
</dbReference>
<dbReference type="GO" id="GO:0019878">
    <property type="term" value="P:lysine biosynthetic process via aminoadipic acid"/>
    <property type="evidence" value="ECO:0007669"/>
    <property type="project" value="UniProtKB-UniRule"/>
</dbReference>
<evidence type="ECO:0000259" key="9">
    <source>
        <dbReference type="Pfam" id="PF00696"/>
    </source>
</evidence>
<dbReference type="NCBIfam" id="TIGR00761">
    <property type="entry name" value="argB"/>
    <property type="match status" value="1"/>
</dbReference>
<reference evidence="10" key="1">
    <citation type="submission" date="2008-12" db="EMBL/GenBank/DDBJ databases">
        <title>Complete sequence of Chloroflexus aggregans DSM 9485.</title>
        <authorList>
            <consortium name="US DOE Joint Genome Institute"/>
            <person name="Lucas S."/>
            <person name="Copeland A."/>
            <person name="Lapidus A."/>
            <person name="Glavina del Rio T."/>
            <person name="Dalin E."/>
            <person name="Tice H."/>
            <person name="Pitluck S."/>
            <person name="Foster B."/>
            <person name="Larimer F."/>
            <person name="Land M."/>
            <person name="Hauser L."/>
            <person name="Kyrpides N."/>
            <person name="Mikhailova N."/>
            <person name="Bryant D."/>
            <person name="Richardson P."/>
        </authorList>
    </citation>
    <scope>NUCLEOTIDE SEQUENCE</scope>
    <source>
        <strain evidence="10">DSM 9485</strain>
    </source>
</reference>
<dbReference type="eggNOG" id="COG0548">
    <property type="taxonomic scope" value="Bacteria"/>
</dbReference>
<evidence type="ECO:0000256" key="2">
    <source>
        <dbReference type="ARBA" id="ARBA00022605"/>
    </source>
</evidence>
<dbReference type="STRING" id="326427.Cagg_1877"/>
<evidence type="ECO:0000256" key="8">
    <source>
        <dbReference type="HAMAP-Rule" id="MF_02082"/>
    </source>
</evidence>
<sequence>MLVVKVGGSAGNDYDALCDDIATRWQAGEHLILVHGGSDQTNRLAEALGHPPRFVTSPGGHTSRYTDRRTLEIFLMATAGLVNKQLVERLQMRGVMALGLSGLDGRLLEGKRKSTIRVIEQGRQMILRDDWTGTIERVNTSLLRMFLDAGYLPVVAPIACSTAGEAVNVDGDRAAAAIAAAFGAQTLLLLSNVPGLLRHFPDEASLINHIPRAEVEAYMEYAAGRMKKKLLGAQEALAGGVQRVILADARIPACISHALAGGGTHIA</sequence>
<dbReference type="GO" id="GO:0006526">
    <property type="term" value="P:L-arginine biosynthetic process"/>
    <property type="evidence" value="ECO:0007669"/>
    <property type="project" value="TreeGrafter"/>
</dbReference>
<dbReference type="InterPro" id="IPR036393">
    <property type="entry name" value="AceGlu_kinase-like_sf"/>
</dbReference>
<comment type="pathway">
    <text evidence="8">Amino-acid biosynthesis; L-lysine biosynthesis via AAA pathway; L-lysine from L-alpha-aminoadipate (Thermus route): step 2/5.</text>
</comment>
<comment type="caution">
    <text evidence="8">Lacks conserved residue(s) required for the propagation of feature annotation.</text>
</comment>
<comment type="subcellular location">
    <subcellularLocation>
        <location evidence="8">Cytoplasm</location>
    </subcellularLocation>
</comment>
<dbReference type="GO" id="GO:0005524">
    <property type="term" value="F:ATP binding"/>
    <property type="evidence" value="ECO:0007669"/>
    <property type="project" value="UniProtKB-KW"/>
</dbReference>
<feature type="site" description="Transition state stabilizer" evidence="8">
    <location>
        <position position="5"/>
    </location>
</feature>
<dbReference type="Proteomes" id="UP000002508">
    <property type="component" value="Chromosome"/>
</dbReference>
<dbReference type="NCBIfam" id="NF010661">
    <property type="entry name" value="PRK14058.1-3"/>
    <property type="match status" value="1"/>
</dbReference>
<dbReference type="NCBIfam" id="NF010662">
    <property type="entry name" value="PRK14058.1-4"/>
    <property type="match status" value="1"/>
</dbReference>
<keyword evidence="2 8" id="KW-0028">Amino-acid biosynthesis</keyword>
<keyword evidence="4 8" id="KW-0547">Nucleotide-binding</keyword>
<evidence type="ECO:0000256" key="5">
    <source>
        <dbReference type="ARBA" id="ARBA00022777"/>
    </source>
</evidence>
<protein>
    <recommendedName>
        <fullName evidence="8">Putative [LysW]-aminoadipate kinase</fullName>
        <ecNumber evidence="8">2.7.2.17</ecNumber>
    </recommendedName>
</protein>
<dbReference type="Pfam" id="PF00696">
    <property type="entry name" value="AA_kinase"/>
    <property type="match status" value="1"/>
</dbReference>
<keyword evidence="1 8" id="KW-0963">Cytoplasm</keyword>
<dbReference type="HAMAP" id="MF_02082">
    <property type="entry name" value="LysZ"/>
    <property type="match status" value="1"/>
</dbReference>
<evidence type="ECO:0000256" key="6">
    <source>
        <dbReference type="ARBA" id="ARBA00022840"/>
    </source>
</evidence>
<dbReference type="OrthoDB" id="9803155at2"/>
<evidence type="ECO:0000256" key="3">
    <source>
        <dbReference type="ARBA" id="ARBA00022679"/>
    </source>
</evidence>
<dbReference type="HOGENOM" id="CLU_053680_2_1_0"/>
<dbReference type="CDD" id="cd04251">
    <property type="entry name" value="AAK_NAGK-UC"/>
    <property type="match status" value="1"/>
</dbReference>
<dbReference type="KEGG" id="cag:Cagg_1877"/>
<dbReference type="EC" id="2.7.2.17" evidence="8"/>
<dbReference type="InterPro" id="IPR001048">
    <property type="entry name" value="Asp/Glu/Uridylate_kinase"/>
</dbReference>
<comment type="catalytic activity">
    <reaction evidence="8">
        <text>[amino-group carrier protein]-C-terminal-N-(1,4-dicarboxybutan-1-yl)-L-glutamine + ATP = [amino-group carrier protein]-C-terminal-N-(1-carboxy-5-phosphooxy-5-oxopentan-1-yl)-L-glutamine + ADP</text>
        <dbReference type="Rhea" id="RHEA:41944"/>
        <dbReference type="Rhea" id="RHEA-COMP:9694"/>
        <dbReference type="Rhea" id="RHEA-COMP:9712"/>
        <dbReference type="ChEBI" id="CHEBI:30616"/>
        <dbReference type="ChEBI" id="CHEBI:78499"/>
        <dbReference type="ChEBI" id="CHEBI:78503"/>
        <dbReference type="ChEBI" id="CHEBI:456216"/>
        <dbReference type="EC" id="2.7.2.17"/>
    </reaction>
</comment>
<dbReference type="Gene3D" id="3.40.1160.10">
    <property type="entry name" value="Acetylglutamate kinase-like"/>
    <property type="match status" value="1"/>
</dbReference>
<dbReference type="InterPro" id="IPR004662">
    <property type="entry name" value="AcgluKinase_fam"/>
</dbReference>
<feature type="site" description="Transition state stabilizer" evidence="8">
    <location>
        <position position="229"/>
    </location>
</feature>
<dbReference type="RefSeq" id="WP_015940631.1">
    <property type="nucleotide sequence ID" value="NC_011831.1"/>
</dbReference>
<dbReference type="UniPathway" id="UPA00033">
    <property type="reaction ID" value="UER00036"/>
</dbReference>